<dbReference type="SMART" id="SM00271">
    <property type="entry name" value="DnaJ"/>
    <property type="match status" value="1"/>
</dbReference>
<feature type="domain" description="J" evidence="16">
    <location>
        <begin position="4"/>
        <end position="69"/>
    </location>
</feature>
<dbReference type="CDD" id="cd06257">
    <property type="entry name" value="DnaJ"/>
    <property type="match status" value="1"/>
</dbReference>
<evidence type="ECO:0000313" key="19">
    <source>
        <dbReference type="Proteomes" id="UP000886812"/>
    </source>
</evidence>
<keyword evidence="7 14" id="KW-0863">Zinc-finger</keyword>
<comment type="similarity">
    <text evidence="12 14">Belongs to the DnaJ family.</text>
</comment>
<dbReference type="SUPFAM" id="SSF46565">
    <property type="entry name" value="Chaperone J-domain"/>
    <property type="match status" value="1"/>
</dbReference>
<dbReference type="Pfam" id="PF01556">
    <property type="entry name" value="DnaJ_C"/>
    <property type="match status" value="1"/>
</dbReference>
<dbReference type="Pfam" id="PF00684">
    <property type="entry name" value="DnaJ_CXXCXGXG"/>
    <property type="match status" value="1"/>
</dbReference>
<evidence type="ECO:0000259" key="16">
    <source>
        <dbReference type="PROSITE" id="PS50076"/>
    </source>
</evidence>
<feature type="binding site" evidence="14">
    <location>
        <position position="174"/>
    </location>
    <ligand>
        <name>Zn(2+)</name>
        <dbReference type="ChEBI" id="CHEBI:29105"/>
        <label>2</label>
    </ligand>
</feature>
<dbReference type="GO" id="GO:0031072">
    <property type="term" value="F:heat shock protein binding"/>
    <property type="evidence" value="ECO:0007669"/>
    <property type="project" value="InterPro"/>
</dbReference>
<dbReference type="FunFam" id="2.60.260.20:FF:000004">
    <property type="entry name" value="Molecular chaperone DnaJ"/>
    <property type="match status" value="1"/>
</dbReference>
<dbReference type="InterPro" id="IPR002939">
    <property type="entry name" value="DnaJ_C"/>
</dbReference>
<dbReference type="CDD" id="cd10719">
    <property type="entry name" value="DnaJ_zf"/>
    <property type="match status" value="1"/>
</dbReference>
<dbReference type="HAMAP" id="MF_01152">
    <property type="entry name" value="DnaJ"/>
    <property type="match status" value="1"/>
</dbReference>
<reference evidence="18" key="1">
    <citation type="submission" date="2020-10" db="EMBL/GenBank/DDBJ databases">
        <authorList>
            <person name="Gilroy R."/>
        </authorList>
    </citation>
    <scope>NUCLEOTIDE SEQUENCE</scope>
    <source>
        <strain evidence="18">10669</strain>
    </source>
</reference>
<evidence type="ECO:0000256" key="3">
    <source>
        <dbReference type="ARBA" id="ARBA00022490"/>
    </source>
</evidence>
<protein>
    <recommendedName>
        <fullName evidence="13 14">Chaperone protein DnaJ</fullName>
    </recommendedName>
</protein>
<evidence type="ECO:0000256" key="1">
    <source>
        <dbReference type="ARBA" id="ARBA00004496"/>
    </source>
</evidence>
<keyword evidence="10 14" id="KW-0143">Chaperone</keyword>
<evidence type="ECO:0000256" key="11">
    <source>
        <dbReference type="ARBA" id="ARBA00053423"/>
    </source>
</evidence>
<dbReference type="InterPro" id="IPR036410">
    <property type="entry name" value="HSP_DnaJ_Cys-rich_dom_sf"/>
</dbReference>
<evidence type="ECO:0000256" key="12">
    <source>
        <dbReference type="ARBA" id="ARBA00061004"/>
    </source>
</evidence>
<proteinExistence type="inferred from homology"/>
<dbReference type="Gene3D" id="2.10.230.10">
    <property type="entry name" value="Heat shock protein DnaJ, cysteine-rich domain"/>
    <property type="match status" value="1"/>
</dbReference>
<keyword evidence="8 14" id="KW-0862">Zinc</keyword>
<dbReference type="PROSITE" id="PS51188">
    <property type="entry name" value="ZF_CR"/>
    <property type="match status" value="1"/>
</dbReference>
<feature type="repeat" description="CXXCXGXG motif" evidence="14">
    <location>
        <begin position="207"/>
        <end position="214"/>
    </location>
</feature>
<dbReference type="GO" id="GO:0006260">
    <property type="term" value="P:DNA replication"/>
    <property type="evidence" value="ECO:0007669"/>
    <property type="project" value="UniProtKB-KW"/>
</dbReference>
<dbReference type="InterPro" id="IPR018253">
    <property type="entry name" value="DnaJ_domain_CS"/>
</dbReference>
<comment type="function">
    <text evidence="11 14">Participates actively in the response to hyperosmotic and heat shock by preventing the aggregation of stress-denatured proteins and by disaggregating proteins, also in an autonomous, DnaK-independent fashion. Unfolded proteins bind initially to DnaJ; upon interaction with the DnaJ-bound protein, DnaK hydrolyzes its bound ATP, resulting in the formation of a stable complex. GrpE releases ADP from DnaK; ATP binding to DnaK triggers the release of the substrate protein, thus completing the reaction cycle. Several rounds of ATP-dependent interactions between DnaJ, DnaK and GrpE are required for fully efficient folding. Also involved, together with DnaK and GrpE, in the DNA replication of plasmids through activation of initiation proteins.</text>
</comment>
<sequence length="378" mass="41230">MAEDFYKLLGVEKTASVEEIKKAYRKQAMKYHPDRNPGNKEAEEMFKKVSNAYEVLSDPKKRATYDQFGAAAFENGGMGGPGGMAGGFRDASDVFREFFGGRGGGIFESFFGGGHADEEEDRRGNDLRFDLEISLEEAASGVEKTIKYRRHVQCPTCHGSGAEPGTKRKTCPTCKGRGQVTSSNGFFRMSRPCPTCRGSGSVVEKPCRNCGGSGVVLETRSLTKRIPAGVSTGTRLRSAGDGEAGEFGGEYGDLYLVIHVKPHDLFERDGDDLFCTIPIKFTLAALGGTLEVPTLTGRAELKIPAGTQNGTTFRLRGMGMPSLRGNAKGDQYVRIEIDVPKNLSADQKERLAAFAESCGDKEKPVSESWMERFKNFFK</sequence>
<dbReference type="GO" id="GO:0008270">
    <property type="term" value="F:zinc ion binding"/>
    <property type="evidence" value="ECO:0007669"/>
    <property type="project" value="UniProtKB-UniRule"/>
</dbReference>
<dbReference type="InterPro" id="IPR001623">
    <property type="entry name" value="DnaJ_domain"/>
</dbReference>
<evidence type="ECO:0000313" key="18">
    <source>
        <dbReference type="EMBL" id="HIV04471.1"/>
    </source>
</evidence>
<keyword evidence="3 14" id="KW-0963">Cytoplasm</keyword>
<evidence type="ECO:0000259" key="17">
    <source>
        <dbReference type="PROSITE" id="PS51188"/>
    </source>
</evidence>
<keyword evidence="6 14" id="KW-0677">Repeat</keyword>
<dbReference type="PROSITE" id="PS50076">
    <property type="entry name" value="DNAJ_2"/>
    <property type="match status" value="1"/>
</dbReference>
<comment type="subunit">
    <text evidence="2 14">Homodimer.</text>
</comment>
<evidence type="ECO:0000256" key="6">
    <source>
        <dbReference type="ARBA" id="ARBA00022737"/>
    </source>
</evidence>
<evidence type="ECO:0000256" key="9">
    <source>
        <dbReference type="ARBA" id="ARBA00023016"/>
    </source>
</evidence>
<evidence type="ECO:0000256" key="15">
    <source>
        <dbReference type="PROSITE-ProRule" id="PRU00546"/>
    </source>
</evidence>
<keyword evidence="9 14" id="KW-0346">Stress response</keyword>
<feature type="binding site" evidence="14">
    <location>
        <position position="157"/>
    </location>
    <ligand>
        <name>Zn(2+)</name>
        <dbReference type="ChEBI" id="CHEBI:29105"/>
        <label>1</label>
    </ligand>
</feature>
<evidence type="ECO:0000256" key="13">
    <source>
        <dbReference type="ARBA" id="ARBA00067609"/>
    </source>
</evidence>
<feature type="binding site" evidence="14">
    <location>
        <position position="154"/>
    </location>
    <ligand>
        <name>Zn(2+)</name>
        <dbReference type="ChEBI" id="CHEBI:29105"/>
        <label>1</label>
    </ligand>
</feature>
<feature type="repeat" description="CXXCXGXG motif" evidence="14">
    <location>
        <begin position="193"/>
        <end position="200"/>
    </location>
</feature>
<feature type="repeat" description="CXXCXGXG motif" evidence="14">
    <location>
        <begin position="171"/>
        <end position="178"/>
    </location>
</feature>
<accession>A0A9D1NKU8</accession>
<dbReference type="Gene3D" id="2.60.260.20">
    <property type="entry name" value="Urease metallochaperone UreE, N-terminal domain"/>
    <property type="match status" value="2"/>
</dbReference>
<comment type="domain">
    <text evidence="14">The J domain is necessary and sufficient to stimulate DnaK ATPase activity. Zinc center 1 plays an important role in the autonomous, DnaK-independent chaperone activity of DnaJ. Zinc center 2 is essential for interaction with DnaK and for DnaJ activity.</text>
</comment>
<feature type="binding site" evidence="14">
    <location>
        <position position="193"/>
    </location>
    <ligand>
        <name>Zn(2+)</name>
        <dbReference type="ChEBI" id="CHEBI:29105"/>
        <label>2</label>
    </ligand>
</feature>
<feature type="zinc finger region" description="CR-type" evidence="15">
    <location>
        <begin position="141"/>
        <end position="219"/>
    </location>
</feature>
<dbReference type="AlphaFoldDB" id="A0A9D1NKU8"/>
<dbReference type="GO" id="GO:0051082">
    <property type="term" value="F:unfolded protein binding"/>
    <property type="evidence" value="ECO:0007669"/>
    <property type="project" value="UniProtKB-UniRule"/>
</dbReference>
<reference evidence="18" key="2">
    <citation type="journal article" date="2021" name="PeerJ">
        <title>Extensive microbial diversity within the chicken gut microbiome revealed by metagenomics and culture.</title>
        <authorList>
            <person name="Gilroy R."/>
            <person name="Ravi A."/>
            <person name="Getino M."/>
            <person name="Pursley I."/>
            <person name="Horton D.L."/>
            <person name="Alikhan N.F."/>
            <person name="Baker D."/>
            <person name="Gharbi K."/>
            <person name="Hall N."/>
            <person name="Watson M."/>
            <person name="Adriaenssens E.M."/>
            <person name="Foster-Nyarko E."/>
            <person name="Jarju S."/>
            <person name="Secka A."/>
            <person name="Antonio M."/>
            <person name="Oren A."/>
            <person name="Chaudhuri R.R."/>
            <person name="La Ragione R."/>
            <person name="Hildebrand F."/>
            <person name="Pallen M.J."/>
        </authorList>
    </citation>
    <scope>NUCLEOTIDE SEQUENCE</scope>
    <source>
        <strain evidence="18">10669</strain>
    </source>
</reference>
<dbReference type="PROSITE" id="PS00636">
    <property type="entry name" value="DNAJ_1"/>
    <property type="match status" value="1"/>
</dbReference>
<feature type="binding site" evidence="14">
    <location>
        <position position="207"/>
    </location>
    <ligand>
        <name>Zn(2+)</name>
        <dbReference type="ChEBI" id="CHEBI:29105"/>
        <label>1</label>
    </ligand>
</feature>
<feature type="binding site" evidence="14">
    <location>
        <position position="196"/>
    </location>
    <ligand>
        <name>Zn(2+)</name>
        <dbReference type="ChEBI" id="CHEBI:29105"/>
        <label>2</label>
    </ligand>
</feature>
<dbReference type="NCBIfam" id="TIGR02349">
    <property type="entry name" value="DnaJ_bact"/>
    <property type="match status" value="1"/>
</dbReference>
<dbReference type="SUPFAM" id="SSF49493">
    <property type="entry name" value="HSP40/DnaJ peptide-binding domain"/>
    <property type="match status" value="2"/>
</dbReference>
<comment type="subcellular location">
    <subcellularLocation>
        <location evidence="1 14">Cytoplasm</location>
    </subcellularLocation>
</comment>
<evidence type="ECO:0000256" key="10">
    <source>
        <dbReference type="ARBA" id="ARBA00023186"/>
    </source>
</evidence>
<dbReference type="GO" id="GO:0009408">
    <property type="term" value="P:response to heat"/>
    <property type="evidence" value="ECO:0007669"/>
    <property type="project" value="InterPro"/>
</dbReference>
<dbReference type="PANTHER" id="PTHR43096:SF52">
    <property type="entry name" value="DNAJ HOMOLOG 1, MITOCHONDRIAL-RELATED"/>
    <property type="match status" value="1"/>
</dbReference>
<dbReference type="GO" id="GO:0005737">
    <property type="term" value="C:cytoplasm"/>
    <property type="evidence" value="ECO:0007669"/>
    <property type="project" value="UniProtKB-SubCell"/>
</dbReference>
<dbReference type="Proteomes" id="UP000886812">
    <property type="component" value="Unassembled WGS sequence"/>
</dbReference>
<organism evidence="18 19">
    <name type="scientific">Candidatus Spyradosoma merdigallinarum</name>
    <dbReference type="NCBI Taxonomy" id="2840950"/>
    <lineage>
        <taxon>Bacteria</taxon>
        <taxon>Pseudomonadati</taxon>
        <taxon>Verrucomicrobiota</taxon>
        <taxon>Opitutia</taxon>
        <taxon>Opitutia incertae sedis</taxon>
        <taxon>Candidatus Spyradosoma</taxon>
    </lineage>
</organism>
<evidence type="ECO:0000256" key="7">
    <source>
        <dbReference type="ARBA" id="ARBA00022771"/>
    </source>
</evidence>
<comment type="cofactor">
    <cofactor evidence="14">
        <name>Zn(2+)</name>
        <dbReference type="ChEBI" id="CHEBI:29105"/>
    </cofactor>
    <text evidence="14">Binds 2 Zn(2+) ions per monomer.</text>
</comment>
<comment type="caution">
    <text evidence="18">The sequence shown here is derived from an EMBL/GenBank/DDBJ whole genome shotgun (WGS) entry which is preliminary data.</text>
</comment>
<dbReference type="InterPro" id="IPR012724">
    <property type="entry name" value="DnaJ"/>
</dbReference>
<dbReference type="GO" id="GO:0005524">
    <property type="term" value="F:ATP binding"/>
    <property type="evidence" value="ECO:0007669"/>
    <property type="project" value="InterPro"/>
</dbReference>
<dbReference type="InterPro" id="IPR001305">
    <property type="entry name" value="HSP_DnaJ_Cys-rich_dom"/>
</dbReference>
<feature type="repeat" description="CXXCXGXG motif" evidence="14">
    <location>
        <begin position="154"/>
        <end position="161"/>
    </location>
</feature>
<evidence type="ECO:0000256" key="2">
    <source>
        <dbReference type="ARBA" id="ARBA00011738"/>
    </source>
</evidence>
<dbReference type="PRINTS" id="PR00625">
    <property type="entry name" value="JDOMAIN"/>
</dbReference>
<dbReference type="EMBL" id="DVOG01000129">
    <property type="protein sequence ID" value="HIV04471.1"/>
    <property type="molecule type" value="Genomic_DNA"/>
</dbReference>
<dbReference type="Gene3D" id="1.10.287.110">
    <property type="entry name" value="DnaJ domain"/>
    <property type="match status" value="1"/>
</dbReference>
<evidence type="ECO:0000256" key="4">
    <source>
        <dbReference type="ARBA" id="ARBA00022705"/>
    </source>
</evidence>
<evidence type="ECO:0000256" key="5">
    <source>
        <dbReference type="ARBA" id="ARBA00022723"/>
    </source>
</evidence>
<dbReference type="InterPro" id="IPR036869">
    <property type="entry name" value="J_dom_sf"/>
</dbReference>
<keyword evidence="4 14" id="KW-0235">DNA replication</keyword>
<dbReference type="SUPFAM" id="SSF57938">
    <property type="entry name" value="DnaJ/Hsp40 cysteine-rich domain"/>
    <property type="match status" value="1"/>
</dbReference>
<dbReference type="InterPro" id="IPR008971">
    <property type="entry name" value="HSP40/DnaJ_pept-bd"/>
</dbReference>
<feature type="domain" description="CR-type" evidence="17">
    <location>
        <begin position="141"/>
        <end position="219"/>
    </location>
</feature>
<dbReference type="FunFam" id="2.10.230.10:FF:000002">
    <property type="entry name" value="Molecular chaperone DnaJ"/>
    <property type="match status" value="1"/>
</dbReference>
<feature type="binding site" evidence="14">
    <location>
        <position position="210"/>
    </location>
    <ligand>
        <name>Zn(2+)</name>
        <dbReference type="ChEBI" id="CHEBI:29105"/>
        <label>1</label>
    </ligand>
</feature>
<dbReference type="PANTHER" id="PTHR43096">
    <property type="entry name" value="DNAJ HOMOLOG 1, MITOCHONDRIAL-RELATED"/>
    <property type="match status" value="1"/>
</dbReference>
<evidence type="ECO:0000256" key="14">
    <source>
        <dbReference type="HAMAP-Rule" id="MF_01152"/>
    </source>
</evidence>
<dbReference type="GO" id="GO:0042026">
    <property type="term" value="P:protein refolding"/>
    <property type="evidence" value="ECO:0007669"/>
    <property type="project" value="TreeGrafter"/>
</dbReference>
<evidence type="ECO:0000256" key="8">
    <source>
        <dbReference type="ARBA" id="ARBA00022833"/>
    </source>
</evidence>
<dbReference type="FunFam" id="1.10.287.110:FF:000034">
    <property type="entry name" value="Chaperone protein DnaJ"/>
    <property type="match status" value="1"/>
</dbReference>
<name>A0A9D1NKU8_9BACT</name>
<dbReference type="CDD" id="cd10747">
    <property type="entry name" value="DnaJ_C"/>
    <property type="match status" value="1"/>
</dbReference>
<gene>
    <name evidence="14 18" type="primary">dnaJ</name>
    <name evidence="18" type="ORF">IAC75_04900</name>
</gene>
<keyword evidence="5 14" id="KW-0479">Metal-binding</keyword>
<dbReference type="Pfam" id="PF00226">
    <property type="entry name" value="DnaJ"/>
    <property type="match status" value="1"/>
</dbReference>
<feature type="binding site" evidence="14">
    <location>
        <position position="171"/>
    </location>
    <ligand>
        <name>Zn(2+)</name>
        <dbReference type="ChEBI" id="CHEBI:29105"/>
        <label>2</label>
    </ligand>
</feature>
<dbReference type="NCBIfam" id="NF008035">
    <property type="entry name" value="PRK10767.1"/>
    <property type="match status" value="1"/>
</dbReference>